<keyword evidence="4" id="KW-0902">Two-component regulatory system</keyword>
<evidence type="ECO:0000259" key="10">
    <source>
        <dbReference type="PROSITE" id="PS50110"/>
    </source>
</evidence>
<dbReference type="GO" id="GO:0000160">
    <property type="term" value="P:phosphorelay signal transduction system"/>
    <property type="evidence" value="ECO:0007669"/>
    <property type="project" value="UniProtKB-KW"/>
</dbReference>
<feature type="domain" description="Response regulatory" evidence="10">
    <location>
        <begin position="6"/>
        <end position="120"/>
    </location>
</feature>
<sequence length="461" mass="51624">MTGKKRIMLVDNEEGLCRMMEAVLSDNGYAVTAHTRSFEAAESFQAGQWDLLVTDIKMPGMDGLELLQKVKQKDPAIPVIMVTAYATVEMSIQALRKGAYDMLTKPFEPEELLYRVKNALQHTRLMEENRELREELVGRFNFGNIIGASTALKEVLERVEKLAVRDTSVLITGESGTGKELIAQAIHYNSPRKEKKFVAINCGALPASLLESELFGYRKGAFTGAAENRRGLLETADGGTLFLDEVGNLPMTVQKTLLRFLQEQEFNRLGDPTPTKVDVRVLSATNADMKQAVKAGEFREDLYYRLNVVNIHLPPLRERKDDIALLAAHFISLQNAKFGTQIKGLDHEALEAAVEFPWPGNIRQLRNVIEACIAMENNDYITLPVLSQFIEVAPLEAGSEAPAEEGEYAKALMRFETEYLRGLLRKNQGNVEAAAKEAGTNMATIYRKIKKYGIRKEEYNM</sequence>
<keyword evidence="1 8" id="KW-0597">Phosphoprotein</keyword>
<proteinExistence type="predicted"/>
<dbReference type="HOGENOM" id="CLU_000445_0_6_7"/>
<dbReference type="SUPFAM" id="SSF52172">
    <property type="entry name" value="CheY-like"/>
    <property type="match status" value="1"/>
</dbReference>
<evidence type="ECO:0000256" key="8">
    <source>
        <dbReference type="PROSITE-ProRule" id="PRU00169"/>
    </source>
</evidence>
<dbReference type="STRING" id="443144.GM21_2694"/>
<gene>
    <name evidence="11" type="ordered locus">GM21_2694</name>
</gene>
<dbReference type="InterPro" id="IPR027417">
    <property type="entry name" value="P-loop_NTPase"/>
</dbReference>
<evidence type="ECO:0000256" key="6">
    <source>
        <dbReference type="ARBA" id="ARBA00023125"/>
    </source>
</evidence>
<dbReference type="CDD" id="cd00009">
    <property type="entry name" value="AAA"/>
    <property type="match status" value="1"/>
</dbReference>
<organism evidence="11">
    <name type="scientific">Geobacter sp. (strain M21)</name>
    <dbReference type="NCBI Taxonomy" id="443144"/>
    <lineage>
        <taxon>Bacteria</taxon>
        <taxon>Pseudomonadati</taxon>
        <taxon>Thermodesulfobacteriota</taxon>
        <taxon>Desulfuromonadia</taxon>
        <taxon>Geobacterales</taxon>
        <taxon>Geobacteraceae</taxon>
        <taxon>Geobacter</taxon>
    </lineage>
</organism>
<dbReference type="InterPro" id="IPR001789">
    <property type="entry name" value="Sig_transdc_resp-reg_receiver"/>
</dbReference>
<dbReference type="InterPro" id="IPR002078">
    <property type="entry name" value="Sigma_54_int"/>
</dbReference>
<keyword evidence="6" id="KW-0238">DNA-binding</keyword>
<dbReference type="EMBL" id="CP001661">
    <property type="protein sequence ID" value="ACT18730.1"/>
    <property type="molecule type" value="Genomic_DNA"/>
</dbReference>
<dbReference type="GO" id="GO:0005524">
    <property type="term" value="F:ATP binding"/>
    <property type="evidence" value="ECO:0007669"/>
    <property type="project" value="UniProtKB-KW"/>
</dbReference>
<dbReference type="Gene3D" id="3.40.50.2300">
    <property type="match status" value="1"/>
</dbReference>
<evidence type="ECO:0000256" key="2">
    <source>
        <dbReference type="ARBA" id="ARBA00022741"/>
    </source>
</evidence>
<dbReference type="Pfam" id="PF00158">
    <property type="entry name" value="Sigma54_activat"/>
    <property type="match status" value="1"/>
</dbReference>
<evidence type="ECO:0000256" key="5">
    <source>
        <dbReference type="ARBA" id="ARBA00023015"/>
    </source>
</evidence>
<dbReference type="Gene3D" id="1.10.8.60">
    <property type="match status" value="1"/>
</dbReference>
<evidence type="ECO:0000259" key="9">
    <source>
        <dbReference type="PROSITE" id="PS50045"/>
    </source>
</evidence>
<dbReference type="FunFam" id="3.40.50.2300:FF:000018">
    <property type="entry name" value="DNA-binding transcriptional regulator NtrC"/>
    <property type="match status" value="1"/>
</dbReference>
<feature type="domain" description="Sigma-54 factor interaction" evidence="9">
    <location>
        <begin position="145"/>
        <end position="374"/>
    </location>
</feature>
<dbReference type="PROSITE" id="PS50110">
    <property type="entry name" value="RESPONSE_REGULATORY"/>
    <property type="match status" value="1"/>
</dbReference>
<dbReference type="InterPro" id="IPR011006">
    <property type="entry name" value="CheY-like_superfamily"/>
</dbReference>
<accession>C6E182</accession>
<dbReference type="PROSITE" id="PS00688">
    <property type="entry name" value="SIGMA54_INTERACT_3"/>
    <property type="match status" value="1"/>
</dbReference>
<dbReference type="PROSITE" id="PS50045">
    <property type="entry name" value="SIGMA54_INTERACT_4"/>
    <property type="match status" value="1"/>
</dbReference>
<evidence type="ECO:0000313" key="11">
    <source>
        <dbReference type="EMBL" id="ACT18730.1"/>
    </source>
</evidence>
<dbReference type="SMART" id="SM00448">
    <property type="entry name" value="REC"/>
    <property type="match status" value="1"/>
</dbReference>
<feature type="modified residue" description="4-aspartylphosphate" evidence="8">
    <location>
        <position position="55"/>
    </location>
</feature>
<dbReference type="GO" id="GO:0006355">
    <property type="term" value="P:regulation of DNA-templated transcription"/>
    <property type="evidence" value="ECO:0007669"/>
    <property type="project" value="InterPro"/>
</dbReference>
<dbReference type="InterPro" id="IPR002197">
    <property type="entry name" value="HTH_Fis"/>
</dbReference>
<dbReference type="GO" id="GO:0043565">
    <property type="term" value="F:sequence-specific DNA binding"/>
    <property type="evidence" value="ECO:0007669"/>
    <property type="project" value="InterPro"/>
</dbReference>
<keyword evidence="5" id="KW-0805">Transcription regulation</keyword>
<dbReference type="KEGG" id="gem:GM21_2694"/>
<dbReference type="Pfam" id="PF00072">
    <property type="entry name" value="Response_reg"/>
    <property type="match status" value="1"/>
</dbReference>
<dbReference type="InterPro" id="IPR025662">
    <property type="entry name" value="Sigma_54_int_dom_ATP-bd_1"/>
</dbReference>
<evidence type="ECO:0000256" key="4">
    <source>
        <dbReference type="ARBA" id="ARBA00023012"/>
    </source>
</evidence>
<evidence type="ECO:0000256" key="1">
    <source>
        <dbReference type="ARBA" id="ARBA00022553"/>
    </source>
</evidence>
<name>C6E182_GEOSM</name>
<dbReference type="SUPFAM" id="SSF46689">
    <property type="entry name" value="Homeodomain-like"/>
    <property type="match status" value="1"/>
</dbReference>
<evidence type="ECO:0000256" key="3">
    <source>
        <dbReference type="ARBA" id="ARBA00022840"/>
    </source>
</evidence>
<dbReference type="InterPro" id="IPR025944">
    <property type="entry name" value="Sigma_54_int_dom_CS"/>
</dbReference>
<dbReference type="InterPro" id="IPR058031">
    <property type="entry name" value="AAA_lid_NorR"/>
</dbReference>
<dbReference type="PANTHER" id="PTHR32071:SF113">
    <property type="entry name" value="ALGINATE BIOSYNTHESIS TRANSCRIPTIONAL REGULATORY PROTEIN ALGB"/>
    <property type="match status" value="1"/>
</dbReference>
<dbReference type="InterPro" id="IPR009057">
    <property type="entry name" value="Homeodomain-like_sf"/>
</dbReference>
<dbReference type="AlphaFoldDB" id="C6E182"/>
<dbReference type="PANTHER" id="PTHR32071">
    <property type="entry name" value="TRANSCRIPTIONAL REGULATORY PROTEIN"/>
    <property type="match status" value="1"/>
</dbReference>
<dbReference type="PRINTS" id="PR01590">
    <property type="entry name" value="HTHFIS"/>
</dbReference>
<dbReference type="OrthoDB" id="9814761at2"/>
<dbReference type="Pfam" id="PF25601">
    <property type="entry name" value="AAA_lid_14"/>
    <property type="match status" value="1"/>
</dbReference>
<dbReference type="SUPFAM" id="SSF52540">
    <property type="entry name" value="P-loop containing nucleoside triphosphate hydrolases"/>
    <property type="match status" value="1"/>
</dbReference>
<dbReference type="InterPro" id="IPR003593">
    <property type="entry name" value="AAA+_ATPase"/>
</dbReference>
<dbReference type="Gene3D" id="1.10.10.60">
    <property type="entry name" value="Homeodomain-like"/>
    <property type="match status" value="1"/>
</dbReference>
<evidence type="ECO:0000256" key="7">
    <source>
        <dbReference type="ARBA" id="ARBA00023163"/>
    </source>
</evidence>
<dbReference type="PROSITE" id="PS00675">
    <property type="entry name" value="SIGMA54_INTERACT_1"/>
    <property type="match status" value="1"/>
</dbReference>
<dbReference type="SMART" id="SM00382">
    <property type="entry name" value="AAA"/>
    <property type="match status" value="1"/>
</dbReference>
<dbReference type="FunFam" id="3.40.50.300:FF:000006">
    <property type="entry name" value="DNA-binding transcriptional regulator NtrC"/>
    <property type="match status" value="1"/>
</dbReference>
<protein>
    <submittedName>
        <fullName evidence="11">Two component, sigma54 specific, transcriptional regulator, Fis family</fullName>
    </submittedName>
</protein>
<dbReference type="Pfam" id="PF02954">
    <property type="entry name" value="HTH_8"/>
    <property type="match status" value="1"/>
</dbReference>
<reference evidence="11" key="1">
    <citation type="submission" date="2009-07" db="EMBL/GenBank/DDBJ databases">
        <title>Complete sequence of Geobacter sp. M21.</title>
        <authorList>
            <consortium name="US DOE Joint Genome Institute"/>
            <person name="Lucas S."/>
            <person name="Copeland A."/>
            <person name="Lapidus A."/>
            <person name="Glavina del Rio T."/>
            <person name="Dalin E."/>
            <person name="Tice H."/>
            <person name="Bruce D."/>
            <person name="Goodwin L."/>
            <person name="Pitluck S."/>
            <person name="Saunders E."/>
            <person name="Brettin T."/>
            <person name="Detter J.C."/>
            <person name="Han C."/>
            <person name="Larimer F."/>
            <person name="Land M."/>
            <person name="Hauser L."/>
            <person name="Kyrpides N."/>
            <person name="Ovchinnikova G."/>
            <person name="Lovley D."/>
        </authorList>
    </citation>
    <scope>NUCLEOTIDE SEQUENCE [LARGE SCALE GENOMIC DNA]</scope>
    <source>
        <strain evidence="11">M21</strain>
    </source>
</reference>
<dbReference type="InterPro" id="IPR025943">
    <property type="entry name" value="Sigma_54_int_dom_ATP-bd_2"/>
</dbReference>
<keyword evidence="7" id="KW-0804">Transcription</keyword>
<dbReference type="eggNOG" id="COG2204">
    <property type="taxonomic scope" value="Bacteria"/>
</dbReference>
<dbReference type="Gene3D" id="3.40.50.300">
    <property type="entry name" value="P-loop containing nucleotide triphosphate hydrolases"/>
    <property type="match status" value="1"/>
</dbReference>
<keyword evidence="3" id="KW-0067">ATP-binding</keyword>
<dbReference type="PROSITE" id="PS00676">
    <property type="entry name" value="SIGMA54_INTERACT_2"/>
    <property type="match status" value="1"/>
</dbReference>
<keyword evidence="2" id="KW-0547">Nucleotide-binding</keyword>